<reference evidence="3" key="1">
    <citation type="submission" date="2020-05" db="EMBL/GenBank/DDBJ databases">
        <authorList>
            <person name="Chiriac C."/>
            <person name="Salcher M."/>
            <person name="Ghai R."/>
            <person name="Kavagutti S V."/>
        </authorList>
    </citation>
    <scope>NUCLEOTIDE SEQUENCE</scope>
</reference>
<keyword evidence="1" id="KW-0443">Lipid metabolism</keyword>
<dbReference type="InterPro" id="IPR001753">
    <property type="entry name" value="Enoyl-CoA_hydra/iso"/>
</dbReference>
<evidence type="ECO:0000313" key="3">
    <source>
        <dbReference type="EMBL" id="CAB4668167.1"/>
    </source>
</evidence>
<protein>
    <submittedName>
        <fullName evidence="3">Unannotated protein</fullName>
    </submittedName>
</protein>
<dbReference type="PANTHER" id="PTHR11941:SF169">
    <property type="entry name" value="(7AS)-7A-METHYL-1,5-DIOXO-2,3,5,6,7,7A-HEXAHYDRO-1H-INDENE-CARBOXYL-COA HYDROLASE"/>
    <property type="match status" value="1"/>
</dbReference>
<keyword evidence="2" id="KW-0456">Lyase</keyword>
<evidence type="ECO:0000256" key="2">
    <source>
        <dbReference type="ARBA" id="ARBA00023239"/>
    </source>
</evidence>
<dbReference type="SUPFAM" id="SSF52096">
    <property type="entry name" value="ClpP/crotonase"/>
    <property type="match status" value="1"/>
</dbReference>
<gene>
    <name evidence="3" type="ORF">UFOPK2242_01315</name>
</gene>
<dbReference type="GO" id="GO:0016829">
    <property type="term" value="F:lyase activity"/>
    <property type="evidence" value="ECO:0007669"/>
    <property type="project" value="UniProtKB-KW"/>
</dbReference>
<dbReference type="GO" id="GO:0006635">
    <property type="term" value="P:fatty acid beta-oxidation"/>
    <property type="evidence" value="ECO:0007669"/>
    <property type="project" value="TreeGrafter"/>
</dbReference>
<dbReference type="Gene3D" id="3.90.226.10">
    <property type="entry name" value="2-enoyl-CoA Hydratase, Chain A, domain 1"/>
    <property type="match status" value="1"/>
</dbReference>
<accession>A0A6J6M1R8</accession>
<sequence>MRFEIVDRVAVLTLDRQERRNALNAEICDEIRAHFMSVAGVGGERVNGVGAIVIAAEGSAFCAGADLARRAADTADGGGIQPGGNDSFRPSFERLLYCIVEHPLPVFAAINGPCMGAGMQLAVGCDFRVASPKAIFSIPASKLGIVLSAANIARLSRLVGPSMSRDLLLASRSLNVDEAESAGLVNRRADDVRDFTIAWADEVARLAPITVHGHKRALHLIETGLSQDGIAELKALEETAFMSSDLQEGLDAFAQKRPPEFTGK</sequence>
<dbReference type="AlphaFoldDB" id="A0A6J6M1R8"/>
<dbReference type="CDD" id="cd06558">
    <property type="entry name" value="crotonase-like"/>
    <property type="match status" value="1"/>
</dbReference>
<evidence type="ECO:0000256" key="1">
    <source>
        <dbReference type="ARBA" id="ARBA00023098"/>
    </source>
</evidence>
<organism evidence="3">
    <name type="scientific">freshwater metagenome</name>
    <dbReference type="NCBI Taxonomy" id="449393"/>
    <lineage>
        <taxon>unclassified sequences</taxon>
        <taxon>metagenomes</taxon>
        <taxon>ecological metagenomes</taxon>
    </lineage>
</organism>
<dbReference type="PANTHER" id="PTHR11941">
    <property type="entry name" value="ENOYL-COA HYDRATASE-RELATED"/>
    <property type="match status" value="1"/>
</dbReference>
<dbReference type="EMBL" id="CAEZWM010000194">
    <property type="protein sequence ID" value="CAB4668167.1"/>
    <property type="molecule type" value="Genomic_DNA"/>
</dbReference>
<name>A0A6J6M1R8_9ZZZZ</name>
<dbReference type="InterPro" id="IPR029045">
    <property type="entry name" value="ClpP/crotonase-like_dom_sf"/>
</dbReference>
<dbReference type="Pfam" id="PF00378">
    <property type="entry name" value="ECH_1"/>
    <property type="match status" value="1"/>
</dbReference>
<proteinExistence type="predicted"/>